<accession>A0ABU9I029</accession>
<dbReference type="RefSeq" id="WP_341698075.1">
    <property type="nucleotide sequence ID" value="NZ_JBBYHR010000010.1"/>
</dbReference>
<evidence type="ECO:0000313" key="1">
    <source>
        <dbReference type="EMBL" id="MEL1245778.1"/>
    </source>
</evidence>
<evidence type="ECO:0000313" key="2">
    <source>
        <dbReference type="Proteomes" id="UP001464555"/>
    </source>
</evidence>
<reference evidence="1 2" key="1">
    <citation type="submission" date="2024-04" db="EMBL/GenBank/DDBJ databases">
        <title>Flavobacterium sp. DGU11 16S ribosomal RNA gene Genome sequencing and assembly.</title>
        <authorList>
            <person name="Park S."/>
        </authorList>
    </citation>
    <scope>NUCLEOTIDE SEQUENCE [LARGE SCALE GENOMIC DNA]</scope>
    <source>
        <strain evidence="1 2">DGU11</strain>
    </source>
</reference>
<protein>
    <submittedName>
        <fullName evidence="1">Uncharacterized protein</fullName>
    </submittedName>
</protein>
<proteinExistence type="predicted"/>
<comment type="caution">
    <text evidence="1">The sequence shown here is derived from an EMBL/GenBank/DDBJ whole genome shotgun (WGS) entry which is preliminary data.</text>
</comment>
<organism evidence="1 2">
    <name type="scientific">Flavobacterium arundinis</name>
    <dbReference type="NCBI Taxonomy" id="3139143"/>
    <lineage>
        <taxon>Bacteria</taxon>
        <taxon>Pseudomonadati</taxon>
        <taxon>Bacteroidota</taxon>
        <taxon>Flavobacteriia</taxon>
        <taxon>Flavobacteriales</taxon>
        <taxon>Flavobacteriaceae</taxon>
        <taxon>Flavobacterium</taxon>
    </lineage>
</organism>
<gene>
    <name evidence="1" type="ORF">AAEO56_16010</name>
</gene>
<dbReference type="Proteomes" id="UP001464555">
    <property type="component" value="Unassembled WGS sequence"/>
</dbReference>
<name>A0ABU9I029_9FLAO</name>
<dbReference type="EMBL" id="JBBYHR010000010">
    <property type="protein sequence ID" value="MEL1245778.1"/>
    <property type="molecule type" value="Genomic_DNA"/>
</dbReference>
<sequence length="42" mass="4812">MGLKLLCTEGFLAYYADIQNIDTNAELKAFFEEAIAKWKANR</sequence>
<keyword evidence="2" id="KW-1185">Reference proteome</keyword>